<reference evidence="1 2" key="1">
    <citation type="submission" date="2017-03" db="EMBL/GenBank/DDBJ databases">
        <title>Draft genome sequence of Streptomyces scabrisporus NF3, endophyte isolated from Amphipterygium adstringens.</title>
        <authorList>
            <person name="Vazquez M."/>
            <person name="Ceapa C.D."/>
            <person name="Rodriguez Luna D."/>
            <person name="Sanchez Esquivel S."/>
        </authorList>
    </citation>
    <scope>NUCLEOTIDE SEQUENCE [LARGE SCALE GENOMIC DNA]</scope>
    <source>
        <strain evidence="1 2">NF3</strain>
    </source>
</reference>
<evidence type="ECO:0000313" key="2">
    <source>
        <dbReference type="Proteomes" id="UP000190037"/>
    </source>
</evidence>
<dbReference type="EMBL" id="MWQN01000001">
    <property type="protein sequence ID" value="OPC84168.1"/>
    <property type="molecule type" value="Genomic_DNA"/>
</dbReference>
<proteinExistence type="predicted"/>
<organism evidence="1 2">
    <name type="scientific">Embleya scabrispora</name>
    <dbReference type="NCBI Taxonomy" id="159449"/>
    <lineage>
        <taxon>Bacteria</taxon>
        <taxon>Bacillati</taxon>
        <taxon>Actinomycetota</taxon>
        <taxon>Actinomycetes</taxon>
        <taxon>Kitasatosporales</taxon>
        <taxon>Streptomycetaceae</taxon>
        <taxon>Embleya</taxon>
    </lineage>
</organism>
<accession>A0A1T3P4Z8</accession>
<dbReference type="STRING" id="159449.B4N89_27470"/>
<dbReference type="OrthoDB" id="4243444at2"/>
<keyword evidence="2" id="KW-1185">Reference proteome</keyword>
<dbReference type="RefSeq" id="WP_078978461.1">
    <property type="nucleotide sequence ID" value="NZ_MWQN01000001.1"/>
</dbReference>
<dbReference type="AlphaFoldDB" id="A0A1T3P4Z8"/>
<evidence type="ECO:0000313" key="1">
    <source>
        <dbReference type="EMBL" id="OPC84168.1"/>
    </source>
</evidence>
<name>A0A1T3P4Z8_9ACTN</name>
<comment type="caution">
    <text evidence="1">The sequence shown here is derived from an EMBL/GenBank/DDBJ whole genome shotgun (WGS) entry which is preliminary data.</text>
</comment>
<gene>
    <name evidence="1" type="ORF">B4N89_27470</name>
</gene>
<sequence length="104" mass="11410">MGWSSAGHIFDPVARALIDTGVDGPTKRKVLGDLIKRLQDGDWDTEDESLEQFLDDPDVVAAFADHGIRMQVDPEAELAAARAEIDELRGRVAELEHQLATRGT</sequence>
<dbReference type="Proteomes" id="UP000190037">
    <property type="component" value="Unassembled WGS sequence"/>
</dbReference>
<protein>
    <submittedName>
        <fullName evidence="1">Uncharacterized protein</fullName>
    </submittedName>
</protein>